<dbReference type="AlphaFoldDB" id="A0ABD6EJL0"/>
<protein>
    <submittedName>
        <fullName evidence="9">Uncharacterized protein</fullName>
    </submittedName>
</protein>
<dbReference type="PROSITE" id="PS00022">
    <property type="entry name" value="EGF_1"/>
    <property type="match status" value="1"/>
</dbReference>
<dbReference type="PROSITE" id="PS50025">
    <property type="entry name" value="LAM_G_DOMAIN"/>
    <property type="match status" value="1"/>
</dbReference>
<dbReference type="Pfam" id="PF02210">
    <property type="entry name" value="Laminin_G_2"/>
    <property type="match status" value="1"/>
</dbReference>
<evidence type="ECO:0000256" key="5">
    <source>
        <dbReference type="RuleBase" id="RU004357"/>
    </source>
</evidence>
<accession>A0ABD6EJL0</accession>
<dbReference type="InterPro" id="IPR050372">
    <property type="entry name" value="Neurexin-related_CASP"/>
</dbReference>
<dbReference type="PROSITE" id="PS50026">
    <property type="entry name" value="EGF_3"/>
    <property type="match status" value="2"/>
</dbReference>
<dbReference type="Gene3D" id="2.60.120.200">
    <property type="match status" value="2"/>
</dbReference>
<dbReference type="InterPro" id="IPR056370">
    <property type="entry name" value="Shg-like_Ig-like"/>
</dbReference>
<keyword evidence="1 6" id="KW-0812">Transmembrane</keyword>
<evidence type="ECO:0000256" key="4">
    <source>
        <dbReference type="PROSITE-ProRule" id="PRU00076"/>
    </source>
</evidence>
<gene>
    <name evidence="9" type="ORF">AB6A40_005048</name>
</gene>
<dbReference type="InterPro" id="IPR000233">
    <property type="entry name" value="Cadherin_Y-type_LIR"/>
</dbReference>
<keyword evidence="2 6" id="KW-1133">Transmembrane helix</keyword>
<evidence type="ECO:0000259" key="7">
    <source>
        <dbReference type="PROSITE" id="PS50025"/>
    </source>
</evidence>
<dbReference type="InterPro" id="IPR000742">
    <property type="entry name" value="EGF"/>
</dbReference>
<dbReference type="GO" id="GO:0009887">
    <property type="term" value="P:animal organ morphogenesis"/>
    <property type="evidence" value="ECO:0007669"/>
    <property type="project" value="UniProtKB-ARBA"/>
</dbReference>
<sequence>MTVYVNSYKGKLARTVIGRVYVEDKDDWDLPDKTFSWAPGKSLPGFDLSPNGEITMAANMPPRTYQLQANVKDRVRNENAIGTVNVVVKLVPEEAFQRQGALRILLGHGGLATPNDFIAVEASGTSPLERFVNKMNEYLGGNAQIDVFSIKKDIAILQTSTPEVIDVRFSAHGSPYRSSVLLNGLIAQHRSELQEVIGATIVSAGIDMCKFTVCDKGCQTTNNANEIGIVISANQTVIVGVNAWSNDTCTCPVFHPSSSCKAELCLNHGVCHNTYPGFFCECRNDALKGPRCQGTTRTFDGKGYAWFKPVPACTSLNVSFQFMTRNSDGLMLYAGPMGDNNTYGQVNYRDYVIVRLSNGRIEAEMLFNDITPNPVRVSGSEPLNDGNWHTVQLWQRGKDIELVVDRCYSIGASSISAGGLGFLDDVSCRATVRTTDDDERLNVVAPLQVGGLAPLSGSDNYPAAVITQTQSYIGCIRNLYVNGEMYDLASPDYVDSSHSQMGCQLTESVCGVNGLDGGYCLHGECIADAASQVPKCLCDPGYGGDRCDEEITWMQLGSGAFVEYDVKVGLEDKTNDVGILLWPGRANGGNGDLGFGYSQNAQEYVGTYIENNRVAATIDPGATRVAVSPVEVRMQEPSLRDNLSYWVTFSRSPVEASLSVDGVYKEVKRIDPQITPYEIPISQIMLGVQQSQGSNRGFQGCIGTFRWQHISLPLLKTDQKGSSSESVITVKQSRSITKGCPNRATCASLGFSHCGGSFICVDFWKGPFCTCPLGSQALLNEDGTLAECGASMAVSRLGISSPAVILILVCLILLILLVLLMVVYTRRQSPPFEPVRPEDMNRDNLRPYDLEGGGEADNDQYNISNLRKPVIPIEENGIEGFIPPTFPVRPRAPIDDKLNSRIKNLESDPDATAPYDELRIYEDEGDNVSRITFESVESTDDGNHASTIGQEIEKWGPRFSNLADIYGKRE</sequence>
<dbReference type="SUPFAM" id="SSF49899">
    <property type="entry name" value="Concanavalin A-like lectins/glucanases"/>
    <property type="match status" value="2"/>
</dbReference>
<evidence type="ECO:0000256" key="1">
    <source>
        <dbReference type="ARBA" id="ARBA00022692"/>
    </source>
</evidence>
<keyword evidence="4" id="KW-0245">EGF-like domain</keyword>
<dbReference type="SMART" id="SM00181">
    <property type="entry name" value="EGF"/>
    <property type="match status" value="3"/>
</dbReference>
<feature type="disulfide bond" evidence="4">
    <location>
        <begin position="538"/>
        <end position="547"/>
    </location>
</feature>
<dbReference type="Pfam" id="PF24811">
    <property type="entry name" value="Ig_Shg"/>
    <property type="match status" value="1"/>
</dbReference>
<dbReference type="EMBL" id="JBGFUD010003102">
    <property type="protein sequence ID" value="MFH4978339.1"/>
    <property type="molecule type" value="Genomic_DNA"/>
</dbReference>
<keyword evidence="3 4" id="KW-1015">Disulfide bond</keyword>
<dbReference type="Proteomes" id="UP001608902">
    <property type="component" value="Unassembled WGS sequence"/>
</dbReference>
<feature type="domain" description="EGF-like" evidence="8">
    <location>
        <begin position="516"/>
        <end position="548"/>
    </location>
</feature>
<dbReference type="InterPro" id="IPR056448">
    <property type="entry name" value="EGF_Hmr-1"/>
</dbReference>
<keyword evidence="6" id="KW-0472">Membrane</keyword>
<dbReference type="PROSITE" id="PS00010">
    <property type="entry name" value="ASX_HYDROXYL"/>
    <property type="match status" value="1"/>
</dbReference>
<dbReference type="GO" id="GO:0016020">
    <property type="term" value="C:membrane"/>
    <property type="evidence" value="ECO:0007669"/>
    <property type="project" value="UniProtKB-SubCell"/>
</dbReference>
<organism evidence="9 10">
    <name type="scientific">Gnathostoma spinigerum</name>
    <dbReference type="NCBI Taxonomy" id="75299"/>
    <lineage>
        <taxon>Eukaryota</taxon>
        <taxon>Metazoa</taxon>
        <taxon>Ecdysozoa</taxon>
        <taxon>Nematoda</taxon>
        <taxon>Chromadorea</taxon>
        <taxon>Rhabditida</taxon>
        <taxon>Spirurina</taxon>
        <taxon>Gnathostomatomorpha</taxon>
        <taxon>Gnathostomatoidea</taxon>
        <taxon>Gnathostomatidae</taxon>
        <taxon>Gnathostoma</taxon>
    </lineage>
</organism>
<dbReference type="SMART" id="SM00282">
    <property type="entry name" value="LamG"/>
    <property type="match status" value="2"/>
</dbReference>
<dbReference type="InterPro" id="IPR027397">
    <property type="entry name" value="Catenin-bd_sf"/>
</dbReference>
<evidence type="ECO:0000313" key="9">
    <source>
        <dbReference type="EMBL" id="MFH4978339.1"/>
    </source>
</evidence>
<comment type="function">
    <text evidence="5">Cadherins are calcium-dependent cell adhesion proteins.</text>
</comment>
<evidence type="ECO:0000313" key="10">
    <source>
        <dbReference type="Proteomes" id="UP001608902"/>
    </source>
</evidence>
<evidence type="ECO:0000256" key="2">
    <source>
        <dbReference type="ARBA" id="ARBA00022989"/>
    </source>
</evidence>
<dbReference type="InterPro" id="IPR013320">
    <property type="entry name" value="ConA-like_dom_sf"/>
</dbReference>
<dbReference type="Pfam" id="PF01049">
    <property type="entry name" value="CADH_Y-type_LIR"/>
    <property type="match status" value="1"/>
</dbReference>
<proteinExistence type="predicted"/>
<dbReference type="PANTHER" id="PTHR15036:SF85">
    <property type="entry name" value="SP2353, ISOFORM A"/>
    <property type="match status" value="1"/>
</dbReference>
<dbReference type="PROSITE" id="PS01186">
    <property type="entry name" value="EGF_2"/>
    <property type="match status" value="1"/>
</dbReference>
<comment type="caution">
    <text evidence="4">Lacks conserved residue(s) required for the propagation of feature annotation.</text>
</comment>
<evidence type="ECO:0000259" key="8">
    <source>
        <dbReference type="PROSITE" id="PS50026"/>
    </source>
</evidence>
<dbReference type="Gene3D" id="4.10.900.10">
    <property type="entry name" value="TCF3-CBD (Catenin binding domain)"/>
    <property type="match status" value="1"/>
</dbReference>
<dbReference type="InterPro" id="IPR001791">
    <property type="entry name" value="Laminin_G"/>
</dbReference>
<keyword evidence="10" id="KW-1185">Reference proteome</keyword>
<name>A0ABD6EJL0_9BILA</name>
<comment type="caution">
    <text evidence="9">The sequence shown here is derived from an EMBL/GenBank/DDBJ whole genome shotgun (WGS) entry which is preliminary data.</text>
</comment>
<feature type="domain" description="Laminin G" evidence="7">
    <location>
        <begin position="294"/>
        <end position="503"/>
    </location>
</feature>
<dbReference type="Pfam" id="PF24613">
    <property type="entry name" value="EGF_Hmr-1"/>
    <property type="match status" value="1"/>
</dbReference>
<evidence type="ECO:0000256" key="6">
    <source>
        <dbReference type="SAM" id="Phobius"/>
    </source>
</evidence>
<dbReference type="CDD" id="cd00054">
    <property type="entry name" value="EGF_CA"/>
    <property type="match status" value="1"/>
</dbReference>
<dbReference type="PANTHER" id="PTHR15036">
    <property type="entry name" value="PIKACHURIN-LIKE PROTEIN"/>
    <property type="match status" value="1"/>
</dbReference>
<feature type="domain" description="EGF-like" evidence="8">
    <location>
        <begin position="256"/>
        <end position="293"/>
    </location>
</feature>
<feature type="transmembrane region" description="Helical" evidence="6">
    <location>
        <begin position="803"/>
        <end position="824"/>
    </location>
</feature>
<dbReference type="CDD" id="cd00110">
    <property type="entry name" value="LamG"/>
    <property type="match status" value="1"/>
</dbReference>
<dbReference type="InterPro" id="IPR000152">
    <property type="entry name" value="EGF-type_Asp/Asn_hydroxyl_site"/>
</dbReference>
<reference evidence="9 10" key="1">
    <citation type="submission" date="2024-08" db="EMBL/GenBank/DDBJ databases">
        <title>Gnathostoma spinigerum genome.</title>
        <authorList>
            <person name="Gonzalez-Bertolin B."/>
            <person name="Monzon S."/>
            <person name="Zaballos A."/>
            <person name="Jimenez P."/>
            <person name="Dekumyoy P."/>
            <person name="Varona S."/>
            <person name="Cuesta I."/>
            <person name="Sumanam S."/>
            <person name="Adisakwattana P."/>
            <person name="Gasser R.B."/>
            <person name="Hernandez-Gonzalez A."/>
            <person name="Young N.D."/>
            <person name="Perteguer M.J."/>
        </authorList>
    </citation>
    <scope>NUCLEOTIDE SEQUENCE [LARGE SCALE GENOMIC DNA]</scope>
    <source>
        <strain evidence="9">AL3</strain>
        <tissue evidence="9">Liver</tissue>
    </source>
</reference>
<evidence type="ECO:0000256" key="3">
    <source>
        <dbReference type="ARBA" id="ARBA00023157"/>
    </source>
</evidence>
<dbReference type="Gene3D" id="2.10.25.10">
    <property type="entry name" value="Laminin"/>
    <property type="match status" value="2"/>
</dbReference>